<dbReference type="Proteomes" id="UP001497392">
    <property type="component" value="Unassembled WGS sequence"/>
</dbReference>
<comment type="caution">
    <text evidence="2">The sequence shown here is derived from an EMBL/GenBank/DDBJ whole genome shotgun (WGS) entry which is preliminary data.</text>
</comment>
<reference evidence="2 3" key="1">
    <citation type="submission" date="2024-06" db="EMBL/GenBank/DDBJ databases">
        <authorList>
            <person name="Kraege A."/>
            <person name="Thomma B."/>
        </authorList>
    </citation>
    <scope>NUCLEOTIDE SEQUENCE [LARGE SCALE GENOMIC DNA]</scope>
</reference>
<keyword evidence="3" id="KW-1185">Reference proteome</keyword>
<evidence type="ECO:0000313" key="2">
    <source>
        <dbReference type="EMBL" id="CAL5225320.1"/>
    </source>
</evidence>
<organism evidence="2 3">
    <name type="scientific">Coccomyxa viridis</name>
    <dbReference type="NCBI Taxonomy" id="1274662"/>
    <lineage>
        <taxon>Eukaryota</taxon>
        <taxon>Viridiplantae</taxon>
        <taxon>Chlorophyta</taxon>
        <taxon>core chlorophytes</taxon>
        <taxon>Trebouxiophyceae</taxon>
        <taxon>Trebouxiophyceae incertae sedis</taxon>
        <taxon>Coccomyxaceae</taxon>
        <taxon>Coccomyxa</taxon>
    </lineage>
</organism>
<evidence type="ECO:0000313" key="3">
    <source>
        <dbReference type="Proteomes" id="UP001497392"/>
    </source>
</evidence>
<dbReference type="EMBL" id="CAXHTA020000012">
    <property type="protein sequence ID" value="CAL5225320.1"/>
    <property type="molecule type" value="Genomic_DNA"/>
</dbReference>
<name>A0ABP1FZL5_9CHLO</name>
<feature type="region of interest" description="Disordered" evidence="1">
    <location>
        <begin position="557"/>
        <end position="578"/>
    </location>
</feature>
<proteinExistence type="predicted"/>
<gene>
    <name evidence="2" type="primary">g8123</name>
    <name evidence="2" type="ORF">VP750_LOCUS6979</name>
</gene>
<protein>
    <submittedName>
        <fullName evidence="2">G8123 protein</fullName>
    </submittedName>
</protein>
<accession>A0ABP1FZL5</accession>
<evidence type="ECO:0000256" key="1">
    <source>
        <dbReference type="SAM" id="MobiDB-lite"/>
    </source>
</evidence>
<sequence>MVLATVGSPRIKTLEDFERLLYHKRTAHKPQSADRQLVRAWSYFCDQDHVVNRAGAELSRYSTVYAANLLSLEEADAKTVDFMHWVDASIGTLSVARSGGARLLLDRPAQYHRDWFKNLEDVRRQEFAGRSRKLTDTHTPTKNDINKRARKRAAEHQEKAKVKKQFSPGDKGLKPEEVKAIFLLASRSPLIKEYGAIPDDPDRVQGADRHTITSLWGTHWTGKGTHNVRSTVGMFEHRSPLLCGIFMVAMYILVRSDVEAGWTRKWVPDARNGPKAGLLFEAPLHGSRSSDELRKDQGANINKLLKTLGVVKLDSTHLGHATVQQMGNQLGLSNAEIDFLVGHKDLAVMTGHYVGQDFNTFGPRAKLCGHSGAEIICPRAQVSERKRPGELTRWVASRMELSDDALKQALAGVLLSGLPFWPDESFEQWAVVKQLKQLPGWPSHRDEVLLAEHQNGEDQGSASSPSADQQAFIPGQIPADFAFKIKSVADVSAALHNHTFQLRGSMEKHLQGSTDGKVKWAKGPGRRQWMDWQRLLFLRLREIEAGGKSREEAVQVMESERGNGRGMAEYAKSLRPVK</sequence>